<keyword evidence="1" id="KW-0732">Signal</keyword>
<sequence>MKKFLLALAFFCASLSAADSSIAFTVDSTRSQETSSSKSGDDKSILSFFIQPSISFLGFDNRDKFQSQIDTIYKKFREDALTEAESAYVAKQDFQNVNFCFPITAGIQWQWRTGHFISAGFGFIYDNESVIVTDRKDKIHDYSYTLQGFPLYLEYRMAFSPNLISLSNASLFSIAVRWYWMLPGTEIYSSWGHIEAETKPWGNGFGVSLGYLVATWKSINIYGDIGYSRIIVQSDDPFSKVVPDTDTDKAKWDLGGLMLQFRFSFGVINQK</sequence>
<accession>A0A1M6SRY5</accession>
<feature type="signal peptide" evidence="1">
    <location>
        <begin position="1"/>
        <end position="17"/>
    </location>
</feature>
<dbReference type="RefSeq" id="WP_073303198.1">
    <property type="nucleotide sequence ID" value="NZ_FRAW01000007.1"/>
</dbReference>
<evidence type="ECO:0008006" key="4">
    <source>
        <dbReference type="Google" id="ProtNLM"/>
    </source>
</evidence>
<dbReference type="Proteomes" id="UP000184275">
    <property type="component" value="Unassembled WGS sequence"/>
</dbReference>
<evidence type="ECO:0000313" key="2">
    <source>
        <dbReference type="EMBL" id="SHK47481.1"/>
    </source>
</evidence>
<name>A0A1M6SRY5_9BACT</name>
<evidence type="ECO:0000313" key="3">
    <source>
        <dbReference type="Proteomes" id="UP000184275"/>
    </source>
</evidence>
<keyword evidence="3" id="KW-1185">Reference proteome</keyword>
<proteinExistence type="predicted"/>
<evidence type="ECO:0000256" key="1">
    <source>
        <dbReference type="SAM" id="SignalP"/>
    </source>
</evidence>
<gene>
    <name evidence="2" type="ORF">SAMN05720469_10737</name>
</gene>
<protein>
    <recommendedName>
        <fullName evidence="4">Outer membrane protein beta-barrel domain-containing protein</fullName>
    </recommendedName>
</protein>
<dbReference type="EMBL" id="FRAW01000007">
    <property type="protein sequence ID" value="SHK47481.1"/>
    <property type="molecule type" value="Genomic_DNA"/>
</dbReference>
<feature type="chain" id="PRO_5012432347" description="Outer membrane protein beta-barrel domain-containing protein" evidence="1">
    <location>
        <begin position="18"/>
        <end position="271"/>
    </location>
</feature>
<dbReference type="AlphaFoldDB" id="A0A1M6SRY5"/>
<reference evidence="3" key="1">
    <citation type="submission" date="2016-11" db="EMBL/GenBank/DDBJ databases">
        <authorList>
            <person name="Varghese N."/>
            <person name="Submissions S."/>
        </authorList>
    </citation>
    <scope>NUCLEOTIDE SEQUENCE [LARGE SCALE GENOMIC DNA]</scope>
    <source>
        <strain evidence="3">UWOS</strain>
    </source>
</reference>
<organism evidence="2 3">
    <name type="scientific">Fibrobacter intestinalis</name>
    <dbReference type="NCBI Taxonomy" id="28122"/>
    <lineage>
        <taxon>Bacteria</taxon>
        <taxon>Pseudomonadati</taxon>
        <taxon>Fibrobacterota</taxon>
        <taxon>Fibrobacteria</taxon>
        <taxon>Fibrobacterales</taxon>
        <taxon>Fibrobacteraceae</taxon>
        <taxon>Fibrobacter</taxon>
    </lineage>
</organism>